<dbReference type="STRING" id="162209.IJ22_41930"/>
<organism evidence="1 2">
    <name type="scientific">Paenibacillus naphthalenovorans</name>
    <dbReference type="NCBI Taxonomy" id="162209"/>
    <lineage>
        <taxon>Bacteria</taxon>
        <taxon>Bacillati</taxon>
        <taxon>Bacillota</taxon>
        <taxon>Bacilli</taxon>
        <taxon>Bacillales</taxon>
        <taxon>Paenibacillaceae</taxon>
        <taxon>Paenibacillus</taxon>
    </lineage>
</organism>
<protein>
    <submittedName>
        <fullName evidence="1">Uncharacterized protein</fullName>
    </submittedName>
</protein>
<accession>A0A0U2UE36</accession>
<proteinExistence type="predicted"/>
<dbReference type="EMBL" id="CP013652">
    <property type="protein sequence ID" value="ALS24489.1"/>
    <property type="molecule type" value="Genomic_DNA"/>
</dbReference>
<dbReference type="RefSeq" id="WP_062410144.1">
    <property type="nucleotide sequence ID" value="NZ_BJCS01000011.1"/>
</dbReference>
<reference evidence="2" key="1">
    <citation type="submission" date="2015-12" db="EMBL/GenBank/DDBJ databases">
        <title>Complete genome sequences of two moderately thermophilic Paenibacillus species.</title>
        <authorList>
            <person name="Butler R.III."/>
            <person name="Wang J."/>
            <person name="Stark B.C."/>
            <person name="Pombert J.-F."/>
        </authorList>
    </citation>
    <scope>NUCLEOTIDE SEQUENCE [LARGE SCALE GENOMIC DNA]</scope>
    <source>
        <strain evidence="2">32O-Y</strain>
    </source>
</reference>
<dbReference type="KEGG" id="pnp:IJ22_41930"/>
<evidence type="ECO:0000313" key="2">
    <source>
        <dbReference type="Proteomes" id="UP000061660"/>
    </source>
</evidence>
<dbReference type="Proteomes" id="UP000061660">
    <property type="component" value="Chromosome"/>
</dbReference>
<reference evidence="1 2" key="2">
    <citation type="journal article" date="2016" name="Genome Announc.">
        <title>Complete Genome Sequences of Two Interactive Moderate Thermophiles, Paenibacillus napthalenovorans 32O-Y and Paenibacillus sp. 32O-W.</title>
        <authorList>
            <person name="Butler R.R.III."/>
            <person name="Wang J."/>
            <person name="Stark B.C."/>
            <person name="Pombert J.F."/>
        </authorList>
    </citation>
    <scope>NUCLEOTIDE SEQUENCE [LARGE SCALE GENOMIC DNA]</scope>
    <source>
        <strain evidence="1 2">32O-Y</strain>
    </source>
</reference>
<sequence>MMLGLVWIMGCYAGGILLVHLLHWHWKRRGTEPVAHYVLRTYNNQLQMEWYLRSLHFFSWIKGRTIAVTIVDEGSTDDTLAIAERLRLEHHLNIWTIAEMDWDEWVLKHRDEQMIVVRLNHNDRLGNAYRYL</sequence>
<dbReference type="AlphaFoldDB" id="A0A0U2UE36"/>
<dbReference type="OrthoDB" id="2990399at2"/>
<gene>
    <name evidence="1" type="ORF">IJ22_41930</name>
</gene>
<dbReference type="PATRIC" id="fig|162209.4.peg.4439"/>
<name>A0A0U2UE36_9BACL</name>
<evidence type="ECO:0000313" key="1">
    <source>
        <dbReference type="EMBL" id="ALS24489.1"/>
    </source>
</evidence>
<keyword evidence="2" id="KW-1185">Reference proteome</keyword>